<dbReference type="Pfam" id="PF12799">
    <property type="entry name" value="LRR_4"/>
    <property type="match status" value="1"/>
</dbReference>
<dbReference type="Gene3D" id="3.80.10.10">
    <property type="entry name" value="Ribonuclease Inhibitor"/>
    <property type="match status" value="4"/>
</dbReference>
<evidence type="ECO:0000256" key="4">
    <source>
        <dbReference type="ARBA" id="ARBA00022729"/>
    </source>
</evidence>
<protein>
    <submittedName>
        <fullName evidence="9">L domain-like protein</fullName>
    </submittedName>
</protein>
<dbReference type="FunFam" id="3.80.10.10:FF:000095">
    <property type="entry name" value="LRR receptor-like serine/threonine-protein kinase GSO1"/>
    <property type="match status" value="1"/>
</dbReference>
<sequence length="627" mass="68212">MTITTLITNTKSTLTFMDVRNAKMPSSVGSSMPMLTKLYLNECKIEGSIPEDIGNLLNLEDLQISDNNLTGPIPDSIGKLSKLKTLILSKNQLSGPIPSTIGGLSDITMLNLSYNQLSGTIPDTISGMTSLMGFNLRNNFNLKGKAPATKNLKYINSDCNYQNTSVCFTEEDKDKRCTYPGGGYVCSTCKENATLGDDGICQCNTGYLGTGYIDCYNDCKFANSLLGKEETNDCCSYDVTKIKCNSSNRVTEISLSGCNLEGSIPSDIGNLVELRELALDNNKLTGAIPDISGLTKLTTLALNNNELEGAIPINIATDLTKLILNNNKLTGTIPAEIGKLTKLQTINLGSNQLEGEIPENILTISSSLHELSLNDNKLSGSIPENIGSLINLRILNLGGNGLTGTIPSSINSLNNYLELLNIEKNQLYGDISAISNLNNLQHLNLSNNKFNGTIPNTIGNLNKLKSLLLSDNEFSDLIPTQELEKMTLLSEINLSNNKELYGQIINTKNLNELTQCNFDGTNLCNSKDKADTRCTYSKENYDCTACKKDATIGANGMCQCNENYTGIGYIDCTRIPGTEEETKNGEITNPDLNNNSAFDAFSPRNIKYIFKFVNVALTIMVMGMLFM</sequence>
<feature type="domain" description="Disease resistance R13L4/SHOC-2-like LRR" evidence="8">
    <location>
        <begin position="22"/>
        <end position="135"/>
    </location>
</feature>
<evidence type="ECO:0000256" key="1">
    <source>
        <dbReference type="ARBA" id="ARBA00009592"/>
    </source>
</evidence>
<dbReference type="OrthoDB" id="676979at2759"/>
<dbReference type="EMBL" id="MCOG01000280">
    <property type="protein sequence ID" value="ORY20773.1"/>
    <property type="molecule type" value="Genomic_DNA"/>
</dbReference>
<dbReference type="PROSITE" id="PS51450">
    <property type="entry name" value="LRR"/>
    <property type="match status" value="1"/>
</dbReference>
<evidence type="ECO:0000256" key="7">
    <source>
        <dbReference type="ARBA" id="ARBA00023136"/>
    </source>
</evidence>
<dbReference type="FunFam" id="3.80.10.10:FF:000111">
    <property type="entry name" value="LRR receptor-like serine/threonine-protein kinase ERECTA"/>
    <property type="match status" value="1"/>
</dbReference>
<keyword evidence="2" id="KW-0433">Leucine-rich repeat</keyword>
<dbReference type="InterPro" id="IPR025875">
    <property type="entry name" value="Leu-rich_rpt_4"/>
</dbReference>
<dbReference type="SUPFAM" id="SSF52058">
    <property type="entry name" value="L domain-like"/>
    <property type="match status" value="2"/>
</dbReference>
<proteinExistence type="inferred from homology"/>
<organism evidence="9 10">
    <name type="scientific">Neocallimastix californiae</name>
    <dbReference type="NCBI Taxonomy" id="1754190"/>
    <lineage>
        <taxon>Eukaryota</taxon>
        <taxon>Fungi</taxon>
        <taxon>Fungi incertae sedis</taxon>
        <taxon>Chytridiomycota</taxon>
        <taxon>Chytridiomycota incertae sedis</taxon>
        <taxon>Neocallimastigomycetes</taxon>
        <taxon>Neocallimastigales</taxon>
        <taxon>Neocallimastigaceae</taxon>
        <taxon>Neocallimastix</taxon>
    </lineage>
</organism>
<evidence type="ECO:0000256" key="2">
    <source>
        <dbReference type="ARBA" id="ARBA00022614"/>
    </source>
</evidence>
<evidence type="ECO:0000313" key="9">
    <source>
        <dbReference type="EMBL" id="ORY20773.1"/>
    </source>
</evidence>
<keyword evidence="6" id="KW-1133">Transmembrane helix</keyword>
<keyword evidence="3" id="KW-0812">Transmembrane</keyword>
<keyword evidence="5" id="KW-0677">Repeat</keyword>
<evidence type="ECO:0000256" key="3">
    <source>
        <dbReference type="ARBA" id="ARBA00022692"/>
    </source>
</evidence>
<dbReference type="InterPro" id="IPR055414">
    <property type="entry name" value="LRR_R13L4/SHOC2-like"/>
</dbReference>
<evidence type="ECO:0000256" key="5">
    <source>
        <dbReference type="ARBA" id="ARBA00022737"/>
    </source>
</evidence>
<dbReference type="Pfam" id="PF00560">
    <property type="entry name" value="LRR_1"/>
    <property type="match status" value="4"/>
</dbReference>
<keyword evidence="4" id="KW-0732">Signal</keyword>
<comment type="caution">
    <text evidence="9">The sequence shown here is derived from an EMBL/GenBank/DDBJ whole genome shotgun (WGS) entry which is preliminary data.</text>
</comment>
<dbReference type="InterPro" id="IPR032675">
    <property type="entry name" value="LRR_dom_sf"/>
</dbReference>
<gene>
    <name evidence="9" type="ORF">LY90DRAFT_516529</name>
</gene>
<evidence type="ECO:0000313" key="10">
    <source>
        <dbReference type="Proteomes" id="UP000193920"/>
    </source>
</evidence>
<dbReference type="AlphaFoldDB" id="A0A1Y2ADZ4"/>
<accession>A0A1Y2ADZ4</accession>
<keyword evidence="7" id="KW-0472">Membrane</keyword>
<evidence type="ECO:0000256" key="6">
    <source>
        <dbReference type="ARBA" id="ARBA00022989"/>
    </source>
</evidence>
<dbReference type="InterPro" id="IPR046959">
    <property type="entry name" value="PRK1-6/SRF4-like"/>
</dbReference>
<dbReference type="PANTHER" id="PTHR48007:SF4">
    <property type="entry name" value="LEUCINE-RICH REPEAT RECEPTOR-LIKE PROTEIN KINASE PXC1"/>
    <property type="match status" value="1"/>
</dbReference>
<dbReference type="InterPro" id="IPR003591">
    <property type="entry name" value="Leu-rich_rpt_typical-subtyp"/>
</dbReference>
<dbReference type="Proteomes" id="UP000193920">
    <property type="component" value="Unassembled WGS sequence"/>
</dbReference>
<dbReference type="Pfam" id="PF23598">
    <property type="entry name" value="LRR_14"/>
    <property type="match status" value="1"/>
</dbReference>
<evidence type="ECO:0000259" key="8">
    <source>
        <dbReference type="Pfam" id="PF23598"/>
    </source>
</evidence>
<name>A0A1Y2ADZ4_9FUNG</name>
<dbReference type="STRING" id="1754190.A0A1Y2ADZ4"/>
<dbReference type="SMART" id="SM00369">
    <property type="entry name" value="LRR_TYP"/>
    <property type="match status" value="7"/>
</dbReference>
<dbReference type="InterPro" id="IPR001611">
    <property type="entry name" value="Leu-rich_rpt"/>
</dbReference>
<reference evidence="9 10" key="1">
    <citation type="submission" date="2016-08" db="EMBL/GenBank/DDBJ databases">
        <title>A Parts List for Fungal Cellulosomes Revealed by Comparative Genomics.</title>
        <authorList>
            <consortium name="DOE Joint Genome Institute"/>
            <person name="Haitjema C.H."/>
            <person name="Gilmore S.P."/>
            <person name="Henske J.K."/>
            <person name="Solomon K.V."/>
            <person name="De Groot R."/>
            <person name="Kuo A."/>
            <person name="Mondo S.J."/>
            <person name="Salamov A.A."/>
            <person name="Labutti K."/>
            <person name="Zhao Z."/>
            <person name="Chiniquy J."/>
            <person name="Barry K."/>
            <person name="Brewer H.M."/>
            <person name="Purvine S.O."/>
            <person name="Wright A.T."/>
            <person name="Boxma B."/>
            <person name="Van Alen T."/>
            <person name="Hackstein J.H."/>
            <person name="Baker S.E."/>
            <person name="Grigoriev I.V."/>
            <person name="O'Malley M.A."/>
        </authorList>
    </citation>
    <scope>NUCLEOTIDE SEQUENCE [LARGE SCALE GENOMIC DNA]</scope>
    <source>
        <strain evidence="9 10">G1</strain>
    </source>
</reference>
<dbReference type="PANTHER" id="PTHR48007">
    <property type="entry name" value="LEUCINE-RICH REPEAT RECEPTOR-LIKE PROTEIN KINASE PXC1"/>
    <property type="match status" value="1"/>
</dbReference>
<keyword evidence="10" id="KW-1185">Reference proteome</keyword>
<comment type="similarity">
    <text evidence="1">Belongs to the RLP family.</text>
</comment>